<reference evidence="2 3" key="1">
    <citation type="submission" date="2019-03" db="EMBL/GenBank/DDBJ databases">
        <title>Sequencing the genomes of 1000 actinobacteria strains.</title>
        <authorList>
            <person name="Klenk H.-P."/>
        </authorList>
    </citation>
    <scope>NUCLEOTIDE SEQUENCE [LARGE SCALE GENOMIC DNA]</scope>
    <source>
        <strain evidence="2 3">DSM 18936</strain>
    </source>
</reference>
<sequence>MEAFRCAVCGALVFFDNSQCLTCGSSLGYLRRDRSVVTLTDTDTYRYCANHEVARCNWLIDASSPDALCDSCSLTSVRPNDDDLDALVAFADAETAKRRLISQLDAIGLPIVSRTVDPDAGLTFELLSSRGRSVTTGHQGGVITLDLSESDDAHREFVRQQLGEPYRTVLGHLRHEIGHYYWPTLIETSGMLDEFRDLFGDERASYEDALSQHYGDAGPQADWAETHVSQYATMHPWEDWAETFAHYLHILGGLETADAFGLDVGEPARSAGAGAWASTTSVSIGPMIGRWLGVTFALNAMSRSIGQNDLYPFVLSPTAVSKLDVVHRAVGTAA</sequence>
<dbReference type="InterPro" id="IPR031321">
    <property type="entry name" value="UCP012641"/>
</dbReference>
<dbReference type="EMBL" id="SOAU01000001">
    <property type="protein sequence ID" value="TDT17713.1"/>
    <property type="molecule type" value="Genomic_DNA"/>
</dbReference>
<organism evidence="2 3">
    <name type="scientific">Ilumatobacter fluminis</name>
    <dbReference type="NCBI Taxonomy" id="467091"/>
    <lineage>
        <taxon>Bacteria</taxon>
        <taxon>Bacillati</taxon>
        <taxon>Actinomycetota</taxon>
        <taxon>Acidimicrobiia</taxon>
        <taxon>Acidimicrobiales</taxon>
        <taxon>Ilumatobacteraceae</taxon>
        <taxon>Ilumatobacter</taxon>
    </lineage>
</organism>
<gene>
    <name evidence="2" type="ORF">BDK89_3324</name>
</gene>
<proteinExistence type="predicted"/>
<dbReference type="Proteomes" id="UP000294558">
    <property type="component" value="Unassembled WGS sequence"/>
</dbReference>
<protein>
    <recommendedName>
        <fullName evidence="1">Zinc-ribbon domain-containing protein</fullName>
    </recommendedName>
</protein>
<comment type="caution">
    <text evidence="2">The sequence shown here is derived from an EMBL/GenBank/DDBJ whole genome shotgun (WGS) entry which is preliminary data.</text>
</comment>
<dbReference type="PIRSF" id="PIRSF012641">
    <property type="entry name" value="UCP012641"/>
    <property type="match status" value="1"/>
</dbReference>
<dbReference type="Pfam" id="PF15887">
    <property type="entry name" value="Peptidase_Mx"/>
    <property type="match status" value="1"/>
</dbReference>
<feature type="domain" description="Zinc-ribbon" evidence="1">
    <location>
        <begin position="4"/>
        <end position="81"/>
    </location>
</feature>
<name>A0A4R7I4Z2_9ACTN</name>
<evidence type="ECO:0000313" key="2">
    <source>
        <dbReference type="EMBL" id="TDT17713.1"/>
    </source>
</evidence>
<keyword evidence="3" id="KW-1185">Reference proteome</keyword>
<dbReference type="OrthoDB" id="256753at2"/>
<dbReference type="AlphaFoldDB" id="A0A4R7I4Z2"/>
<dbReference type="RefSeq" id="WP_133869982.1">
    <property type="nucleotide sequence ID" value="NZ_SOAU01000001.1"/>
</dbReference>
<dbReference type="InterPro" id="IPR011201">
    <property type="entry name" value="Zinc-ribbon_6_bact"/>
</dbReference>
<evidence type="ECO:0000259" key="1">
    <source>
        <dbReference type="Pfam" id="PF10005"/>
    </source>
</evidence>
<dbReference type="Pfam" id="PF10005">
    <property type="entry name" value="Zn_ribbon_DZR_6"/>
    <property type="match status" value="1"/>
</dbReference>
<accession>A0A4R7I4Z2</accession>
<evidence type="ECO:0000313" key="3">
    <source>
        <dbReference type="Proteomes" id="UP000294558"/>
    </source>
</evidence>